<dbReference type="EMBL" id="MGHF01000029">
    <property type="protein sequence ID" value="OGM62021.1"/>
    <property type="molecule type" value="Genomic_DNA"/>
</dbReference>
<evidence type="ECO:0000256" key="3">
    <source>
        <dbReference type="ARBA" id="ARBA00023274"/>
    </source>
</evidence>
<dbReference type="PIRSF" id="PIRSF002158">
    <property type="entry name" value="Ribosomal_L2"/>
    <property type="match status" value="1"/>
</dbReference>
<evidence type="ECO:0000256" key="4">
    <source>
        <dbReference type="ARBA" id="ARBA00035242"/>
    </source>
</evidence>
<dbReference type="FunFam" id="2.30.30.30:FF:000001">
    <property type="entry name" value="50S ribosomal protein L2"/>
    <property type="match status" value="1"/>
</dbReference>
<dbReference type="SUPFAM" id="SSF50104">
    <property type="entry name" value="Translation proteins SH3-like domain"/>
    <property type="match status" value="1"/>
</dbReference>
<dbReference type="InterPro" id="IPR005880">
    <property type="entry name" value="Ribosomal_uL2_bac/org-type"/>
</dbReference>
<sequence length="243" mass="26586">MKLKRILPKKSGRAGGTVTVRHQGGRQKRYLREIDWKRDKKGIIGVVEKIEFDPNRTANVARVLFKDGERRYILAPHGIRIGSKVISGPEASLEVGNALPLAKIPVGTSIHNIEIVPGKGGQIAKGAGSAAVVYGKDETHVLVKLVSGEVKRFNPDSYATIGQVGNVDLRALRLGKAGRKRRMGIRPTVRGTAQNPRSHPHGGGEGRSGVGMKYPKTPWGRKAVGKTRKPRKYSDKFIVEKRK</sequence>
<dbReference type="Gene3D" id="2.40.50.140">
    <property type="entry name" value="Nucleic acid-binding proteins"/>
    <property type="match status" value="1"/>
</dbReference>
<dbReference type="SMART" id="SM01383">
    <property type="entry name" value="Ribosomal_L2"/>
    <property type="match status" value="1"/>
</dbReference>
<evidence type="ECO:0000256" key="6">
    <source>
        <dbReference type="SAM" id="MobiDB-lite"/>
    </source>
</evidence>
<keyword evidence="3" id="KW-0687">Ribonucleoprotein</keyword>
<comment type="similarity">
    <text evidence="1">Belongs to the universal ribosomal protein uL2 family.</text>
</comment>
<dbReference type="GO" id="GO:0002181">
    <property type="term" value="P:cytoplasmic translation"/>
    <property type="evidence" value="ECO:0007669"/>
    <property type="project" value="TreeGrafter"/>
</dbReference>
<dbReference type="FunFam" id="4.10.950.10:FF:000001">
    <property type="entry name" value="50S ribosomal protein L2"/>
    <property type="match status" value="1"/>
</dbReference>
<feature type="domain" description="Large ribosomal subunit protein uL2 C-terminal" evidence="7">
    <location>
        <begin position="93"/>
        <end position="222"/>
    </location>
</feature>
<reference evidence="9 10" key="1">
    <citation type="journal article" date="2016" name="Nat. Commun.">
        <title>Thousands of microbial genomes shed light on interconnected biogeochemical processes in an aquifer system.</title>
        <authorList>
            <person name="Anantharaman K."/>
            <person name="Brown C.T."/>
            <person name="Hug L.A."/>
            <person name="Sharon I."/>
            <person name="Castelle C.J."/>
            <person name="Probst A.J."/>
            <person name="Thomas B.C."/>
            <person name="Singh A."/>
            <person name="Wilkins M.J."/>
            <person name="Karaoz U."/>
            <person name="Brodie E.L."/>
            <person name="Williams K.H."/>
            <person name="Hubbard S.S."/>
            <person name="Banfield J.F."/>
        </authorList>
    </citation>
    <scope>NUCLEOTIDE SEQUENCE [LARGE SCALE GENOMIC DNA]</scope>
</reference>
<dbReference type="Proteomes" id="UP000177082">
    <property type="component" value="Unassembled WGS sequence"/>
</dbReference>
<feature type="domain" description="Large ribosomal subunit protein uL2 RNA-binding" evidence="8">
    <location>
        <begin position="12"/>
        <end position="87"/>
    </location>
</feature>
<evidence type="ECO:0000259" key="7">
    <source>
        <dbReference type="SMART" id="SM01382"/>
    </source>
</evidence>
<dbReference type="InterPro" id="IPR002171">
    <property type="entry name" value="Ribosomal_uL2"/>
</dbReference>
<dbReference type="Pfam" id="PF00181">
    <property type="entry name" value="Ribosomal_L2_N"/>
    <property type="match status" value="1"/>
</dbReference>
<proteinExistence type="inferred from homology"/>
<evidence type="ECO:0000256" key="2">
    <source>
        <dbReference type="ARBA" id="ARBA00022980"/>
    </source>
</evidence>
<dbReference type="AlphaFoldDB" id="A0A1F8BDB0"/>
<dbReference type="InterPro" id="IPR012340">
    <property type="entry name" value="NA-bd_OB-fold"/>
</dbReference>
<dbReference type="SUPFAM" id="SSF50249">
    <property type="entry name" value="Nucleic acid-binding proteins"/>
    <property type="match status" value="1"/>
</dbReference>
<dbReference type="Pfam" id="PF03947">
    <property type="entry name" value="Ribosomal_L2_C"/>
    <property type="match status" value="1"/>
</dbReference>
<dbReference type="SMART" id="SM01382">
    <property type="entry name" value="Ribosomal_L2_C"/>
    <property type="match status" value="1"/>
</dbReference>
<protein>
    <recommendedName>
        <fullName evidence="4">Large ribosomal subunit protein uL2</fullName>
    </recommendedName>
    <alternativeName>
        <fullName evidence="5">50S ribosomal protein L2</fullName>
    </alternativeName>
</protein>
<feature type="region of interest" description="Disordered" evidence="6">
    <location>
        <begin position="178"/>
        <end position="243"/>
    </location>
</feature>
<evidence type="ECO:0000313" key="9">
    <source>
        <dbReference type="EMBL" id="OGM62021.1"/>
    </source>
</evidence>
<dbReference type="GO" id="GO:0003723">
    <property type="term" value="F:RNA binding"/>
    <property type="evidence" value="ECO:0007669"/>
    <property type="project" value="InterPro"/>
</dbReference>
<evidence type="ECO:0000256" key="5">
    <source>
        <dbReference type="ARBA" id="ARBA00035459"/>
    </source>
</evidence>
<gene>
    <name evidence="9" type="ORF">A2961_04575</name>
</gene>
<feature type="compositionally biased region" description="Basic and acidic residues" evidence="6">
    <location>
        <begin position="232"/>
        <end position="243"/>
    </location>
</feature>
<dbReference type="InterPro" id="IPR022669">
    <property type="entry name" value="Ribosomal_uL2_C"/>
</dbReference>
<dbReference type="GO" id="GO:0015934">
    <property type="term" value="C:large ribosomal subunit"/>
    <property type="evidence" value="ECO:0007669"/>
    <property type="project" value="InterPro"/>
</dbReference>
<dbReference type="InterPro" id="IPR014726">
    <property type="entry name" value="Ribosomal_uL2_dom3"/>
</dbReference>
<dbReference type="InterPro" id="IPR014722">
    <property type="entry name" value="Rib_uL2_dom2"/>
</dbReference>
<evidence type="ECO:0000256" key="1">
    <source>
        <dbReference type="ARBA" id="ARBA00005636"/>
    </source>
</evidence>
<dbReference type="InterPro" id="IPR008991">
    <property type="entry name" value="Translation_prot_SH3-like_sf"/>
</dbReference>
<evidence type="ECO:0000259" key="8">
    <source>
        <dbReference type="SMART" id="SM01383"/>
    </source>
</evidence>
<dbReference type="GO" id="GO:0003735">
    <property type="term" value="F:structural constituent of ribosome"/>
    <property type="evidence" value="ECO:0007669"/>
    <property type="project" value="InterPro"/>
</dbReference>
<dbReference type="STRING" id="1802519.A2961_04575"/>
<comment type="caution">
    <text evidence="9">The sequence shown here is derived from an EMBL/GenBank/DDBJ whole genome shotgun (WGS) entry which is preliminary data.</text>
</comment>
<dbReference type="Gene3D" id="4.10.950.10">
    <property type="entry name" value="Ribosomal protein L2, domain 3"/>
    <property type="match status" value="1"/>
</dbReference>
<accession>A0A1F8BDB0</accession>
<evidence type="ECO:0000313" key="10">
    <source>
        <dbReference type="Proteomes" id="UP000177082"/>
    </source>
</evidence>
<dbReference type="Gene3D" id="2.30.30.30">
    <property type="match status" value="1"/>
</dbReference>
<organism evidence="9 10">
    <name type="scientific">Candidatus Woesebacteria bacterium RIFCSPLOWO2_01_FULL_39_21</name>
    <dbReference type="NCBI Taxonomy" id="1802519"/>
    <lineage>
        <taxon>Bacteria</taxon>
        <taxon>Candidatus Woeseibacteriota</taxon>
    </lineage>
</organism>
<name>A0A1F8BDB0_9BACT</name>
<dbReference type="GO" id="GO:0016740">
    <property type="term" value="F:transferase activity"/>
    <property type="evidence" value="ECO:0007669"/>
    <property type="project" value="InterPro"/>
</dbReference>
<dbReference type="PANTHER" id="PTHR13691:SF5">
    <property type="entry name" value="LARGE RIBOSOMAL SUBUNIT PROTEIN UL2M"/>
    <property type="match status" value="1"/>
</dbReference>
<dbReference type="PANTHER" id="PTHR13691">
    <property type="entry name" value="RIBOSOMAL PROTEIN L2"/>
    <property type="match status" value="1"/>
</dbReference>
<dbReference type="NCBIfam" id="TIGR01171">
    <property type="entry name" value="rplB_bact"/>
    <property type="match status" value="1"/>
</dbReference>
<keyword evidence="2 9" id="KW-0689">Ribosomal protein</keyword>
<dbReference type="InterPro" id="IPR022666">
    <property type="entry name" value="Ribosomal_uL2_RNA-bd_dom"/>
</dbReference>